<comment type="caution">
    <text evidence="7">The sequence shown here is derived from an EMBL/GenBank/DDBJ whole genome shotgun (WGS) entry which is preliminary data.</text>
</comment>
<evidence type="ECO:0000256" key="3">
    <source>
        <dbReference type="ARBA" id="ARBA00023082"/>
    </source>
</evidence>
<name>A0A1V8M4D2_9GAMM</name>
<dbReference type="NCBIfam" id="TIGR02937">
    <property type="entry name" value="sigma70-ECF"/>
    <property type="match status" value="1"/>
</dbReference>
<keyword evidence="4" id="KW-0804">Transcription</keyword>
<evidence type="ECO:0000256" key="4">
    <source>
        <dbReference type="ARBA" id="ARBA00023163"/>
    </source>
</evidence>
<dbReference type="Pfam" id="PF04542">
    <property type="entry name" value="Sigma70_r2"/>
    <property type="match status" value="1"/>
</dbReference>
<dbReference type="Proteomes" id="UP000191980">
    <property type="component" value="Unassembled WGS sequence"/>
</dbReference>
<accession>A0A1V8M4D2</accession>
<evidence type="ECO:0000313" key="8">
    <source>
        <dbReference type="Proteomes" id="UP000191980"/>
    </source>
</evidence>
<dbReference type="InterPro" id="IPR013324">
    <property type="entry name" value="RNA_pol_sigma_r3/r4-like"/>
</dbReference>
<feature type="domain" description="RNA polymerase sigma-70 region 2" evidence="5">
    <location>
        <begin position="13"/>
        <end position="76"/>
    </location>
</feature>
<dbReference type="PANTHER" id="PTHR43133:SF63">
    <property type="entry name" value="RNA POLYMERASE SIGMA FACTOR FECI-RELATED"/>
    <property type="match status" value="1"/>
</dbReference>
<keyword evidence="2" id="KW-0805">Transcription regulation</keyword>
<evidence type="ECO:0000259" key="5">
    <source>
        <dbReference type="Pfam" id="PF04542"/>
    </source>
</evidence>
<dbReference type="Gene3D" id="1.10.1740.10">
    <property type="match status" value="1"/>
</dbReference>
<proteinExistence type="inferred from homology"/>
<evidence type="ECO:0000256" key="1">
    <source>
        <dbReference type="ARBA" id="ARBA00010641"/>
    </source>
</evidence>
<comment type="similarity">
    <text evidence="1">Belongs to the sigma-70 factor family. ECF subfamily.</text>
</comment>
<dbReference type="InterPro" id="IPR007627">
    <property type="entry name" value="RNA_pol_sigma70_r2"/>
</dbReference>
<evidence type="ECO:0000313" key="7">
    <source>
        <dbReference type="EMBL" id="OQK16427.1"/>
    </source>
</evidence>
<dbReference type="GO" id="GO:0003677">
    <property type="term" value="F:DNA binding"/>
    <property type="evidence" value="ECO:0007669"/>
    <property type="project" value="InterPro"/>
</dbReference>
<dbReference type="SUPFAM" id="SSF88659">
    <property type="entry name" value="Sigma3 and sigma4 domains of RNA polymerase sigma factors"/>
    <property type="match status" value="1"/>
</dbReference>
<dbReference type="OrthoDB" id="9797134at2"/>
<feature type="domain" description="RNA polymerase sigma factor 70 region 4 type 2" evidence="6">
    <location>
        <begin position="110"/>
        <end position="161"/>
    </location>
</feature>
<sequence length="169" mass="19466">MHKLNPVSIAELLTEHHHALNRFATHKLGSPDAASDVLQDAYLRLANSQQTEKINNPRAFVFRIVSNLIIDYQRKSVNRILHETDDQILHSIPDPQALEISIEGQQRLALINEALAQLPEKCRQAFYLNRVEGYTHKEVAEKLQLSESMIAKHLVRAMRHCREHLKQNL</sequence>
<dbReference type="InterPro" id="IPR013249">
    <property type="entry name" value="RNA_pol_sigma70_r4_t2"/>
</dbReference>
<dbReference type="GO" id="GO:0006352">
    <property type="term" value="P:DNA-templated transcription initiation"/>
    <property type="evidence" value="ECO:0007669"/>
    <property type="project" value="InterPro"/>
</dbReference>
<dbReference type="InterPro" id="IPR014284">
    <property type="entry name" value="RNA_pol_sigma-70_dom"/>
</dbReference>
<keyword evidence="8" id="KW-1185">Reference proteome</keyword>
<dbReference type="PANTHER" id="PTHR43133">
    <property type="entry name" value="RNA POLYMERASE ECF-TYPE SIGMA FACTO"/>
    <property type="match status" value="1"/>
</dbReference>
<dbReference type="Gene3D" id="1.10.10.10">
    <property type="entry name" value="Winged helix-like DNA-binding domain superfamily/Winged helix DNA-binding domain"/>
    <property type="match status" value="1"/>
</dbReference>
<dbReference type="InterPro" id="IPR039425">
    <property type="entry name" value="RNA_pol_sigma-70-like"/>
</dbReference>
<dbReference type="InterPro" id="IPR036388">
    <property type="entry name" value="WH-like_DNA-bd_sf"/>
</dbReference>
<dbReference type="STRING" id="1420851.AU255_00515"/>
<dbReference type="CDD" id="cd06171">
    <property type="entry name" value="Sigma70_r4"/>
    <property type="match status" value="1"/>
</dbReference>
<dbReference type="Pfam" id="PF08281">
    <property type="entry name" value="Sigma70_r4_2"/>
    <property type="match status" value="1"/>
</dbReference>
<organism evidence="7 8">
    <name type="scientific">Methyloprofundus sedimenti</name>
    <dbReference type="NCBI Taxonomy" id="1420851"/>
    <lineage>
        <taxon>Bacteria</taxon>
        <taxon>Pseudomonadati</taxon>
        <taxon>Pseudomonadota</taxon>
        <taxon>Gammaproteobacteria</taxon>
        <taxon>Methylococcales</taxon>
        <taxon>Methylococcaceae</taxon>
        <taxon>Methyloprofundus</taxon>
    </lineage>
</organism>
<dbReference type="GO" id="GO:0016987">
    <property type="term" value="F:sigma factor activity"/>
    <property type="evidence" value="ECO:0007669"/>
    <property type="project" value="UniProtKB-KW"/>
</dbReference>
<dbReference type="InterPro" id="IPR013325">
    <property type="entry name" value="RNA_pol_sigma_r2"/>
</dbReference>
<dbReference type="SUPFAM" id="SSF88946">
    <property type="entry name" value="Sigma2 domain of RNA polymerase sigma factors"/>
    <property type="match status" value="1"/>
</dbReference>
<dbReference type="RefSeq" id="WP_080521054.1">
    <property type="nucleotide sequence ID" value="NZ_LPUF01000001.1"/>
</dbReference>
<evidence type="ECO:0000256" key="2">
    <source>
        <dbReference type="ARBA" id="ARBA00023015"/>
    </source>
</evidence>
<dbReference type="EMBL" id="LPUF01000001">
    <property type="protein sequence ID" value="OQK16427.1"/>
    <property type="molecule type" value="Genomic_DNA"/>
</dbReference>
<keyword evidence="3" id="KW-0731">Sigma factor</keyword>
<protein>
    <submittedName>
        <fullName evidence="7">RNA polymerase subunit sigma-70</fullName>
    </submittedName>
</protein>
<dbReference type="AlphaFoldDB" id="A0A1V8M4D2"/>
<evidence type="ECO:0000259" key="6">
    <source>
        <dbReference type="Pfam" id="PF08281"/>
    </source>
</evidence>
<reference evidence="7 8" key="1">
    <citation type="submission" date="2015-12" db="EMBL/GenBank/DDBJ databases">
        <authorList>
            <person name="Shamseldin A."/>
            <person name="Moawad H."/>
            <person name="Abd El-Rahim W.M."/>
            <person name="Sadowsky M.J."/>
        </authorList>
    </citation>
    <scope>NUCLEOTIDE SEQUENCE [LARGE SCALE GENOMIC DNA]</scope>
    <source>
        <strain evidence="7 8">WF1</strain>
    </source>
</reference>
<gene>
    <name evidence="7" type="ORF">AU255_00515</name>
</gene>